<keyword evidence="2" id="KW-1185">Reference proteome</keyword>
<sequence length="87" mass="9679">AVADPGKAETLFDAYDAERRQIAEDYVQAQTIQNKKRLEARTPEQQAAARTELQGTCADPARHKAWVMNASLLTGLRQLEDQGRKAP</sequence>
<accession>A0ABY2D2D9</accession>
<dbReference type="Proteomes" id="UP000294823">
    <property type="component" value="Unassembled WGS sequence"/>
</dbReference>
<protein>
    <submittedName>
        <fullName evidence="1">Monooxygenase</fullName>
    </submittedName>
</protein>
<feature type="non-terminal residue" evidence="1">
    <location>
        <position position="1"/>
    </location>
</feature>
<proteinExistence type="predicted"/>
<keyword evidence="1" id="KW-0560">Oxidoreductase</keyword>
<name>A0ABY2D2D9_9GAMM</name>
<feature type="non-terminal residue" evidence="1">
    <location>
        <position position="87"/>
    </location>
</feature>
<dbReference type="RefSeq" id="WP_205742100.1">
    <property type="nucleotide sequence ID" value="NZ_SLTR01000556.1"/>
</dbReference>
<reference evidence="1 2" key="1">
    <citation type="submission" date="2019-03" db="EMBL/GenBank/DDBJ databases">
        <title>Halomonas marinisediminis sp. nov., a moderately halophilic bacterium isolated from the Bohai Gulf.</title>
        <authorList>
            <person name="Ji X."/>
        </authorList>
    </citation>
    <scope>NUCLEOTIDE SEQUENCE [LARGE SCALE GENOMIC DNA]</scope>
    <source>
        <strain evidence="1 2">204</strain>
    </source>
</reference>
<dbReference type="GO" id="GO:0004497">
    <property type="term" value="F:monooxygenase activity"/>
    <property type="evidence" value="ECO:0007669"/>
    <property type="project" value="UniProtKB-KW"/>
</dbReference>
<comment type="caution">
    <text evidence="1">The sequence shown here is derived from an EMBL/GenBank/DDBJ whole genome shotgun (WGS) entry which is preliminary data.</text>
</comment>
<evidence type="ECO:0000313" key="2">
    <source>
        <dbReference type="Proteomes" id="UP000294823"/>
    </source>
</evidence>
<dbReference type="EMBL" id="SLTR01000556">
    <property type="protein sequence ID" value="TDA80495.1"/>
    <property type="molecule type" value="Genomic_DNA"/>
</dbReference>
<organism evidence="1 2">
    <name type="scientific">Halomonas marinisediminis</name>
    <dbReference type="NCBI Taxonomy" id="2546095"/>
    <lineage>
        <taxon>Bacteria</taxon>
        <taxon>Pseudomonadati</taxon>
        <taxon>Pseudomonadota</taxon>
        <taxon>Gammaproteobacteria</taxon>
        <taxon>Oceanospirillales</taxon>
        <taxon>Halomonadaceae</taxon>
        <taxon>Halomonas</taxon>
    </lineage>
</organism>
<evidence type="ECO:0000313" key="1">
    <source>
        <dbReference type="EMBL" id="TDA80495.1"/>
    </source>
</evidence>
<gene>
    <name evidence="1" type="ORF">E0702_17785</name>
</gene>
<keyword evidence="1" id="KW-0503">Monooxygenase</keyword>